<feature type="transmembrane region" description="Helical" evidence="1">
    <location>
        <begin position="74"/>
        <end position="95"/>
    </location>
</feature>
<sequence>MFVLMMIIAGMAVALAIYFLLSAIFAAEPNMDIHTVENLGLVFSTFVFAFCGPVLVLKLWFFDENRHGEEKSGGLALIANGTIALLWSGVLGFIATRSAYLALEPSLLNI</sequence>
<dbReference type="EMBL" id="JBBMQO010000002">
    <property type="protein sequence ID" value="MEM5500824.1"/>
    <property type="molecule type" value="Genomic_DNA"/>
</dbReference>
<keyword evidence="1" id="KW-1133">Transmembrane helix</keyword>
<protein>
    <submittedName>
        <fullName evidence="2">Uncharacterized protein</fullName>
    </submittedName>
</protein>
<dbReference type="Pfam" id="PF22258">
    <property type="entry name" value="DUF6949"/>
    <property type="match status" value="1"/>
</dbReference>
<name>A0ABU9T3W5_9HYPH</name>
<organism evidence="2 3">
    <name type="scientific">Ahrensia kielensis</name>
    <dbReference type="NCBI Taxonomy" id="76980"/>
    <lineage>
        <taxon>Bacteria</taxon>
        <taxon>Pseudomonadati</taxon>
        <taxon>Pseudomonadota</taxon>
        <taxon>Alphaproteobacteria</taxon>
        <taxon>Hyphomicrobiales</taxon>
        <taxon>Ahrensiaceae</taxon>
        <taxon>Ahrensia</taxon>
    </lineage>
</organism>
<dbReference type="Proteomes" id="UP001477870">
    <property type="component" value="Unassembled WGS sequence"/>
</dbReference>
<dbReference type="RefSeq" id="WP_026479703.1">
    <property type="nucleotide sequence ID" value="NZ_JBBMQO010000002.1"/>
</dbReference>
<evidence type="ECO:0000313" key="2">
    <source>
        <dbReference type="EMBL" id="MEM5500824.1"/>
    </source>
</evidence>
<evidence type="ECO:0000256" key="1">
    <source>
        <dbReference type="SAM" id="Phobius"/>
    </source>
</evidence>
<keyword evidence="3" id="KW-1185">Reference proteome</keyword>
<evidence type="ECO:0000313" key="3">
    <source>
        <dbReference type="Proteomes" id="UP001477870"/>
    </source>
</evidence>
<gene>
    <name evidence="2" type="ORF">WNY59_04400</name>
</gene>
<keyword evidence="1" id="KW-0472">Membrane</keyword>
<comment type="caution">
    <text evidence="2">The sequence shown here is derived from an EMBL/GenBank/DDBJ whole genome shotgun (WGS) entry which is preliminary data.</text>
</comment>
<reference evidence="2 3" key="1">
    <citation type="submission" date="2024-03" db="EMBL/GenBank/DDBJ databases">
        <title>Community enrichment and isolation of bacterial strains for fucoidan degradation.</title>
        <authorList>
            <person name="Sichert A."/>
        </authorList>
    </citation>
    <scope>NUCLEOTIDE SEQUENCE [LARGE SCALE GENOMIC DNA]</scope>
    <source>
        <strain evidence="2 3">AS62</strain>
    </source>
</reference>
<accession>A0ABU9T3W5</accession>
<keyword evidence="1" id="KW-0812">Transmembrane</keyword>
<proteinExistence type="predicted"/>
<dbReference type="InterPro" id="IPR053803">
    <property type="entry name" value="DUF6949"/>
</dbReference>
<feature type="transmembrane region" description="Helical" evidence="1">
    <location>
        <begin position="42"/>
        <end position="62"/>
    </location>
</feature>